<reference evidence="1" key="1">
    <citation type="submission" date="2020-08" db="EMBL/GenBank/DDBJ databases">
        <title>Multicomponent nature underlies the extraordinary mechanical properties of spider dragline silk.</title>
        <authorList>
            <person name="Kono N."/>
            <person name="Nakamura H."/>
            <person name="Mori M."/>
            <person name="Yoshida Y."/>
            <person name="Ohtoshi R."/>
            <person name="Malay A.D."/>
            <person name="Moran D.A.P."/>
            <person name="Tomita M."/>
            <person name="Numata K."/>
            <person name="Arakawa K."/>
        </authorList>
    </citation>
    <scope>NUCLEOTIDE SEQUENCE</scope>
</reference>
<evidence type="ECO:0000313" key="2">
    <source>
        <dbReference type="Proteomes" id="UP000887013"/>
    </source>
</evidence>
<organism evidence="1 2">
    <name type="scientific">Nephila pilipes</name>
    <name type="common">Giant wood spider</name>
    <name type="synonym">Nephila maculata</name>
    <dbReference type="NCBI Taxonomy" id="299642"/>
    <lineage>
        <taxon>Eukaryota</taxon>
        <taxon>Metazoa</taxon>
        <taxon>Ecdysozoa</taxon>
        <taxon>Arthropoda</taxon>
        <taxon>Chelicerata</taxon>
        <taxon>Arachnida</taxon>
        <taxon>Araneae</taxon>
        <taxon>Araneomorphae</taxon>
        <taxon>Entelegynae</taxon>
        <taxon>Araneoidea</taxon>
        <taxon>Nephilidae</taxon>
        <taxon>Nephila</taxon>
    </lineage>
</organism>
<gene>
    <name evidence="1" type="primary">AVEN_257191_1</name>
    <name evidence="1" type="ORF">NPIL_137311</name>
</gene>
<accession>A0A8X6PJI6</accession>
<proteinExistence type="predicted"/>
<dbReference type="EMBL" id="BMAW01069141">
    <property type="protein sequence ID" value="GFT67566.1"/>
    <property type="molecule type" value="Genomic_DNA"/>
</dbReference>
<sequence length="80" mass="9382">MKKASVCKSTKKTRTSKQCNMRLDQGDDKNKSHLLTESDCVVESQAEYIENLQQQIFVLENEVAYLYPFLHIYVSYEMKL</sequence>
<evidence type="ECO:0000313" key="1">
    <source>
        <dbReference type="EMBL" id="GFT67566.1"/>
    </source>
</evidence>
<dbReference type="OrthoDB" id="6429413at2759"/>
<keyword evidence="2" id="KW-1185">Reference proteome</keyword>
<name>A0A8X6PJI6_NEPPI</name>
<dbReference type="Proteomes" id="UP000887013">
    <property type="component" value="Unassembled WGS sequence"/>
</dbReference>
<comment type="caution">
    <text evidence="1">The sequence shown here is derived from an EMBL/GenBank/DDBJ whole genome shotgun (WGS) entry which is preliminary data.</text>
</comment>
<protein>
    <submittedName>
        <fullName evidence="1">Uncharacterized protein</fullName>
    </submittedName>
</protein>
<dbReference type="AlphaFoldDB" id="A0A8X6PJI6"/>